<comment type="caution">
    <text evidence="8">The sequence shown here is derived from an EMBL/GenBank/DDBJ whole genome shotgun (WGS) entry which is preliminary data.</text>
</comment>
<dbReference type="PANTHER" id="PTHR43667">
    <property type="entry name" value="CYCLOPROPANE-FATTY-ACYL-PHOSPHOLIPID SYNTHASE"/>
    <property type="match status" value="1"/>
</dbReference>
<dbReference type="GO" id="GO:0008168">
    <property type="term" value="F:methyltransferase activity"/>
    <property type="evidence" value="ECO:0007669"/>
    <property type="project" value="UniProtKB-KW"/>
</dbReference>
<keyword evidence="3 8" id="KW-0808">Transferase</keyword>
<feature type="binding site" evidence="7">
    <location>
        <begin position="105"/>
        <end position="110"/>
    </location>
    <ligand>
        <name>S-adenosyl-L-methionine</name>
        <dbReference type="ChEBI" id="CHEBI:59789"/>
    </ligand>
</feature>
<dbReference type="RefSeq" id="WP_064282168.1">
    <property type="nucleotide sequence ID" value="NZ_LWCS01000023.1"/>
</dbReference>
<dbReference type="eggNOG" id="COG2230">
    <property type="taxonomic scope" value="Bacteria"/>
</dbReference>
<keyword evidence="2 8" id="KW-0489">Methyltransferase</keyword>
<dbReference type="FunFam" id="3.40.50.150:FF:000115">
    <property type="entry name" value="Cyclopropane mycolic acid synthase 1"/>
    <property type="match status" value="1"/>
</dbReference>
<evidence type="ECO:0000256" key="6">
    <source>
        <dbReference type="PIRSR" id="PIRSR003085-1"/>
    </source>
</evidence>
<dbReference type="Pfam" id="PF02353">
    <property type="entry name" value="CMAS"/>
    <property type="match status" value="1"/>
</dbReference>
<dbReference type="InterPro" id="IPR050723">
    <property type="entry name" value="CFA/CMAS"/>
</dbReference>
<feature type="binding site" evidence="7">
    <location>
        <begin position="44"/>
        <end position="45"/>
    </location>
    <ligand>
        <name>S-adenosyl-L-methionine</name>
        <dbReference type="ChEBI" id="CHEBI:59789"/>
    </ligand>
</feature>
<dbReference type="Proteomes" id="UP000078396">
    <property type="component" value="Unassembled WGS sequence"/>
</dbReference>
<organism evidence="8 9">
    <name type="scientific">Mycolicibacterium iranicum</name>
    <name type="common">Mycobacterium iranicum</name>
    <dbReference type="NCBI Taxonomy" id="912594"/>
    <lineage>
        <taxon>Bacteria</taxon>
        <taxon>Bacillati</taxon>
        <taxon>Actinomycetota</taxon>
        <taxon>Actinomycetes</taxon>
        <taxon>Mycobacteriales</taxon>
        <taxon>Mycobacteriaceae</taxon>
        <taxon>Mycolicibacterium</taxon>
    </lineage>
</organism>
<feature type="active site" evidence="6">
    <location>
        <position position="280"/>
    </location>
</feature>
<evidence type="ECO:0000256" key="1">
    <source>
        <dbReference type="ARBA" id="ARBA00010815"/>
    </source>
</evidence>
<dbReference type="STRING" id="912594.AWC12_03685"/>
<evidence type="ECO:0000256" key="4">
    <source>
        <dbReference type="ARBA" id="ARBA00022691"/>
    </source>
</evidence>
<name>A0A178LWD7_MYCIR</name>
<dbReference type="InterPro" id="IPR047672">
    <property type="entry name" value="CMAS_actinobact"/>
</dbReference>
<evidence type="ECO:0000256" key="5">
    <source>
        <dbReference type="ARBA" id="ARBA00023098"/>
    </source>
</evidence>
<dbReference type="CDD" id="cd02440">
    <property type="entry name" value="AdoMet_MTases"/>
    <property type="match status" value="1"/>
</dbReference>
<dbReference type="SUPFAM" id="SSF53335">
    <property type="entry name" value="S-adenosyl-L-methionine-dependent methyltransferases"/>
    <property type="match status" value="1"/>
</dbReference>
<comment type="similarity">
    <text evidence="1">Belongs to the CFA/CMAS family.</text>
</comment>
<feature type="binding site" evidence="7">
    <location>
        <begin position="134"/>
        <end position="135"/>
    </location>
    <ligand>
        <name>S-adenosyl-L-methionine</name>
        <dbReference type="ChEBI" id="CHEBI:59789"/>
    </ligand>
</feature>
<dbReference type="InterPro" id="IPR029063">
    <property type="entry name" value="SAM-dependent_MTases_sf"/>
</dbReference>
<dbReference type="EMBL" id="LWCS01000023">
    <property type="protein sequence ID" value="OAN37965.1"/>
    <property type="molecule type" value="Genomic_DNA"/>
</dbReference>
<keyword evidence="5" id="KW-0443">Lipid metabolism</keyword>
<dbReference type="GO" id="GO:0032259">
    <property type="term" value="P:methylation"/>
    <property type="evidence" value="ECO:0007669"/>
    <property type="project" value="UniProtKB-KW"/>
</dbReference>
<evidence type="ECO:0000256" key="2">
    <source>
        <dbReference type="ARBA" id="ARBA00022603"/>
    </source>
</evidence>
<evidence type="ECO:0000313" key="8">
    <source>
        <dbReference type="EMBL" id="OAN37965.1"/>
    </source>
</evidence>
<gene>
    <name evidence="8" type="ORF">A4X20_20395</name>
</gene>
<proteinExistence type="inferred from homology"/>
<keyword evidence="4" id="KW-0949">S-adenosyl-L-methionine</keyword>
<dbReference type="PIRSF" id="PIRSF003085">
    <property type="entry name" value="CMAS"/>
    <property type="match status" value="1"/>
</dbReference>
<dbReference type="InterPro" id="IPR003333">
    <property type="entry name" value="CMAS"/>
</dbReference>
<dbReference type="GO" id="GO:0008610">
    <property type="term" value="P:lipid biosynthetic process"/>
    <property type="evidence" value="ECO:0007669"/>
    <property type="project" value="InterPro"/>
</dbReference>
<accession>A0A178LWD7</accession>
<evidence type="ECO:0000256" key="7">
    <source>
        <dbReference type="PIRSR" id="PIRSR003085-2"/>
    </source>
</evidence>
<dbReference type="Gene3D" id="3.40.50.150">
    <property type="entry name" value="Vaccinia Virus protein VP39"/>
    <property type="match status" value="1"/>
</dbReference>
<protein>
    <submittedName>
        <fullName evidence="8">SAM-dependent methyltransferase</fullName>
    </submittedName>
</protein>
<feature type="binding site" evidence="7">
    <location>
        <begin position="79"/>
        <end position="87"/>
    </location>
    <ligand>
        <name>S-adenosyl-L-methionine</name>
        <dbReference type="ChEBI" id="CHEBI:59789"/>
    </ligand>
</feature>
<dbReference type="NCBIfam" id="NF040660">
    <property type="entry name" value="mycolic_MTase"/>
    <property type="match status" value="1"/>
</dbReference>
<reference evidence="8 9" key="1">
    <citation type="submission" date="2016-04" db="EMBL/GenBank/DDBJ databases">
        <title>Draft Genome Sequences of Staphylococcus capitis Strain H36, S. capitis Strain H65, S. cohnii Strain H62, S. hominis Strain H69, Mycobacterium iranicum Strain H39, Plantibacter sp. Strain H53, Pseudomonas oryzihabitans Strain H72, and Microbacterium sp. Strain H83, isolated from residential settings.</title>
        <authorList>
            <person name="Lymperopoulou D."/>
            <person name="Adams R.I."/>
            <person name="Lindow S."/>
            <person name="Coil D.A."/>
            <person name="Jospin G."/>
            <person name="Eisen J.A."/>
        </authorList>
    </citation>
    <scope>NUCLEOTIDE SEQUENCE [LARGE SCALE GENOMIC DNA]</scope>
    <source>
        <strain evidence="8 9">H39</strain>
    </source>
</reference>
<dbReference type="PANTHER" id="PTHR43667:SF1">
    <property type="entry name" value="CYCLOPROPANE-FATTY-ACYL-PHOSPHOLIPID SYNTHASE"/>
    <property type="match status" value="1"/>
</dbReference>
<sequence>MTGSRVQQPPESGDNMEPHFAEVQAHYDLSDDFFGLFQDPSRTYSCAFYERDDMTLGEAQVAKIDLSLGKLHLEPGMTLLDIGCGWGSVLQRAVEKYDVNVVGLTLSRNQCKYAQELLDGMDTERSRRILLRGWEQFDEPVDRIISIEAIEAFPQERYAPFFKMCSSVLPSGGRFLLQAILGHPLKKWPELGIPIVMSDLKFMRFIAKEIFPGGSVPGEENIVALSADAGFALEQTQFLNEHYVRTLDTWAEALEAHHDEAVAATSEEVYQRYMKYLTGCSDFFNRRISELGQFTLVKA</sequence>
<dbReference type="OrthoDB" id="9782855at2"/>
<evidence type="ECO:0000256" key="3">
    <source>
        <dbReference type="ARBA" id="ARBA00022679"/>
    </source>
</evidence>
<evidence type="ECO:0000313" key="9">
    <source>
        <dbReference type="Proteomes" id="UP000078396"/>
    </source>
</evidence>
<dbReference type="AlphaFoldDB" id="A0A178LWD7"/>